<protein>
    <submittedName>
        <fullName evidence="2">Uncharacterized protein</fullName>
    </submittedName>
</protein>
<evidence type="ECO:0000256" key="1">
    <source>
        <dbReference type="SAM" id="Phobius"/>
    </source>
</evidence>
<evidence type="ECO:0000313" key="2">
    <source>
        <dbReference type="EMBL" id="RDB16249.1"/>
    </source>
</evidence>
<reference evidence="2" key="1">
    <citation type="submission" date="2018-04" db="EMBL/GenBank/DDBJ databases">
        <title>Whole genome sequencing of Hypsizygus marmoreus.</title>
        <authorList>
            <person name="Choi I.-G."/>
            <person name="Min B."/>
            <person name="Kim J.-G."/>
            <person name="Kim S."/>
            <person name="Oh Y.-L."/>
            <person name="Kong W.-S."/>
            <person name="Park H."/>
            <person name="Jeong J."/>
            <person name="Song E.-S."/>
        </authorList>
    </citation>
    <scope>NUCLEOTIDE SEQUENCE [LARGE SCALE GENOMIC DNA]</scope>
    <source>
        <strain evidence="2">51987-8</strain>
    </source>
</reference>
<dbReference type="EMBL" id="LUEZ02000126">
    <property type="protein sequence ID" value="RDB16249.1"/>
    <property type="molecule type" value="Genomic_DNA"/>
</dbReference>
<feature type="transmembrane region" description="Helical" evidence="1">
    <location>
        <begin position="146"/>
        <end position="167"/>
    </location>
</feature>
<accession>A0A369J2J8</accession>
<keyword evidence="1" id="KW-1133">Transmembrane helix</keyword>
<keyword evidence="3" id="KW-1185">Reference proteome</keyword>
<name>A0A369J2J8_HYPMA</name>
<keyword evidence="1" id="KW-0472">Membrane</keyword>
<feature type="non-terminal residue" evidence="2">
    <location>
        <position position="317"/>
    </location>
</feature>
<feature type="non-terminal residue" evidence="2">
    <location>
        <position position="1"/>
    </location>
</feature>
<dbReference type="STRING" id="39966.A0A369J2J8"/>
<evidence type="ECO:0000313" key="3">
    <source>
        <dbReference type="Proteomes" id="UP000076154"/>
    </source>
</evidence>
<dbReference type="AlphaFoldDB" id="A0A369J2J8"/>
<proteinExistence type="predicted"/>
<dbReference type="Proteomes" id="UP000076154">
    <property type="component" value="Unassembled WGS sequence"/>
</dbReference>
<gene>
    <name evidence="2" type="ORF">Hypma_002986</name>
</gene>
<sequence length="317" mass="36099">ARQTRLIRRRANPFDGSQVDELINGSCLASRGGRSDRGRAVLSGEAPDWGRLENGQKDATKTCRRGDFGIWQRVGEIERWETWDETMDDDATATAHHLISSFSSHRRTHQARCKQRASSICLRLCRRIRTLPYPSNTKMLYSTSEYFPIFIPFGVIGYVLLKIVPLLENPTCITSRDVTIIVPTIRAGEEFNDAANNWLIGNFKEIDIIREEVMLGIPSGTCNRSRLKTYPHSYPPCFQQNSYRRATTSPPHDIKFSKNDAILANHASVHARLPRRPETRGIRANVHCRKSKVRVLRALRFRPTISNLGKSKSIKID</sequence>
<comment type="caution">
    <text evidence="2">The sequence shown here is derived from an EMBL/GenBank/DDBJ whole genome shotgun (WGS) entry which is preliminary data.</text>
</comment>
<dbReference type="InParanoid" id="A0A369J2J8"/>
<organism evidence="2 3">
    <name type="scientific">Hypsizygus marmoreus</name>
    <name type="common">White beech mushroom</name>
    <name type="synonym">Agaricus marmoreus</name>
    <dbReference type="NCBI Taxonomy" id="39966"/>
    <lineage>
        <taxon>Eukaryota</taxon>
        <taxon>Fungi</taxon>
        <taxon>Dikarya</taxon>
        <taxon>Basidiomycota</taxon>
        <taxon>Agaricomycotina</taxon>
        <taxon>Agaricomycetes</taxon>
        <taxon>Agaricomycetidae</taxon>
        <taxon>Agaricales</taxon>
        <taxon>Tricholomatineae</taxon>
        <taxon>Lyophyllaceae</taxon>
        <taxon>Hypsizygus</taxon>
    </lineage>
</organism>
<keyword evidence="1" id="KW-0812">Transmembrane</keyword>